<dbReference type="GO" id="GO:0043436">
    <property type="term" value="P:oxoacid metabolic process"/>
    <property type="evidence" value="ECO:0007669"/>
    <property type="project" value="UniProtKB-ARBA"/>
</dbReference>
<gene>
    <name evidence="2" type="ORF">DARMORV10_C03P37200.1</name>
</gene>
<organism evidence="2">
    <name type="scientific">Brassica napus</name>
    <name type="common">Rape</name>
    <dbReference type="NCBI Taxonomy" id="3708"/>
    <lineage>
        <taxon>Eukaryota</taxon>
        <taxon>Viridiplantae</taxon>
        <taxon>Streptophyta</taxon>
        <taxon>Embryophyta</taxon>
        <taxon>Tracheophyta</taxon>
        <taxon>Spermatophyta</taxon>
        <taxon>Magnoliopsida</taxon>
        <taxon>eudicotyledons</taxon>
        <taxon>Gunneridae</taxon>
        <taxon>Pentapetalae</taxon>
        <taxon>rosids</taxon>
        <taxon>malvids</taxon>
        <taxon>Brassicales</taxon>
        <taxon>Brassicaceae</taxon>
        <taxon>Brassiceae</taxon>
        <taxon>Brassica</taxon>
    </lineage>
</organism>
<dbReference type="InterPro" id="IPR006075">
    <property type="entry name" value="Asn/Gln-tRNA_Trfase_suB/E_cat"/>
</dbReference>
<feature type="domain" description="Aspartyl/Glutamyl-tRNA(Gln) amidotransferase subunit B/E catalytic" evidence="1">
    <location>
        <begin position="18"/>
        <end position="84"/>
    </location>
</feature>
<name>A0A816IEE3_BRANA</name>
<protein>
    <submittedName>
        <fullName evidence="2">(rape) hypothetical protein</fullName>
    </submittedName>
</protein>
<dbReference type="InterPro" id="IPR014746">
    <property type="entry name" value="Gln_synth/guanido_kin_cat_dom"/>
</dbReference>
<proteinExistence type="predicted"/>
<accession>A0A816IEE3</accession>
<dbReference type="GO" id="GO:0016884">
    <property type="term" value="F:carbon-nitrogen ligase activity, with glutamine as amido-N-donor"/>
    <property type="evidence" value="ECO:0007669"/>
    <property type="project" value="InterPro"/>
</dbReference>
<reference evidence="2" key="1">
    <citation type="submission" date="2021-01" db="EMBL/GenBank/DDBJ databases">
        <authorList>
            <consortium name="Genoscope - CEA"/>
            <person name="William W."/>
        </authorList>
    </citation>
    <scope>NUCLEOTIDE SEQUENCE</scope>
</reference>
<dbReference type="EMBL" id="HG994367">
    <property type="protein sequence ID" value="CAF1702656.1"/>
    <property type="molecule type" value="Genomic_DNA"/>
</dbReference>
<dbReference type="SUPFAM" id="SSF55931">
    <property type="entry name" value="Glutamine synthetase/guanido kinase"/>
    <property type="match status" value="1"/>
</dbReference>
<sequence>MEHEEKGQKITAHMKIQTESEARVASRELFQNVAKRQEQSWPLFFHRATVPILVDLNRARAPLLEIVTEPHMGSRVEAGEYASEQLADSSRRERFGEENGGNVYGEFSFCSECCSS</sequence>
<dbReference type="Proteomes" id="UP001295469">
    <property type="component" value="Chromosome C03"/>
</dbReference>
<evidence type="ECO:0000313" key="2">
    <source>
        <dbReference type="EMBL" id="CAF1702656.1"/>
    </source>
</evidence>
<dbReference type="AlphaFoldDB" id="A0A816IEE3"/>
<dbReference type="Pfam" id="PF02934">
    <property type="entry name" value="GatB_N"/>
    <property type="match status" value="1"/>
</dbReference>
<evidence type="ECO:0000259" key="1">
    <source>
        <dbReference type="Pfam" id="PF02934"/>
    </source>
</evidence>
<dbReference type="InterPro" id="IPR017958">
    <property type="entry name" value="Gln-tRNA_amidoTrfase_suB_CS"/>
</dbReference>
<dbReference type="PROSITE" id="PS01234">
    <property type="entry name" value="GATB"/>
    <property type="match status" value="1"/>
</dbReference>